<evidence type="ECO:0000313" key="3">
    <source>
        <dbReference type="Proteomes" id="UP000192257"/>
    </source>
</evidence>
<feature type="non-terminal residue" evidence="2">
    <location>
        <position position="1"/>
    </location>
</feature>
<dbReference type="Proteomes" id="UP000192257">
    <property type="component" value="Unassembled WGS sequence"/>
</dbReference>
<feature type="region of interest" description="Disordered" evidence="1">
    <location>
        <begin position="32"/>
        <end position="53"/>
    </location>
</feature>
<feature type="compositionally biased region" description="Low complexity" evidence="1">
    <location>
        <begin position="121"/>
        <end position="147"/>
    </location>
</feature>
<evidence type="ECO:0000256" key="1">
    <source>
        <dbReference type="SAM" id="MobiDB-lite"/>
    </source>
</evidence>
<keyword evidence="3" id="KW-1185">Reference proteome</keyword>
<name>A0A1X0P621_9TRYP</name>
<dbReference type="EMBL" id="NBCO01000005">
    <property type="protein sequence ID" value="ORC91880.1"/>
    <property type="molecule type" value="Genomic_DNA"/>
</dbReference>
<feature type="region of interest" description="Disordered" evidence="1">
    <location>
        <begin position="97"/>
        <end position="147"/>
    </location>
</feature>
<dbReference type="VEuPathDB" id="TriTrypDB:TM35_000054760"/>
<organism evidence="2 3">
    <name type="scientific">Trypanosoma theileri</name>
    <dbReference type="NCBI Taxonomy" id="67003"/>
    <lineage>
        <taxon>Eukaryota</taxon>
        <taxon>Discoba</taxon>
        <taxon>Euglenozoa</taxon>
        <taxon>Kinetoplastea</taxon>
        <taxon>Metakinetoplastina</taxon>
        <taxon>Trypanosomatida</taxon>
        <taxon>Trypanosomatidae</taxon>
        <taxon>Trypanosoma</taxon>
    </lineage>
</organism>
<proteinExistence type="predicted"/>
<dbReference type="AlphaFoldDB" id="A0A1X0P621"/>
<reference evidence="2 3" key="1">
    <citation type="submission" date="2017-03" db="EMBL/GenBank/DDBJ databases">
        <title>An alternative strategy for trypanosome survival in the mammalian bloodstream revealed through genome and transcriptome analysis of the ubiquitous bovine parasite Trypanosoma (Megatrypanum) theileri.</title>
        <authorList>
            <person name="Kelly S."/>
            <person name="Ivens A."/>
            <person name="Mott A."/>
            <person name="O'Neill E."/>
            <person name="Emms D."/>
            <person name="Macleod O."/>
            <person name="Voorheis P."/>
            <person name="Matthews J."/>
            <person name="Matthews K."/>
            <person name="Carrington M."/>
        </authorList>
    </citation>
    <scope>NUCLEOTIDE SEQUENCE [LARGE SCALE GENOMIC DNA]</scope>
    <source>
        <strain evidence="2">Edinburgh</strain>
    </source>
</reference>
<evidence type="ECO:0000313" key="2">
    <source>
        <dbReference type="EMBL" id="ORC91880.1"/>
    </source>
</evidence>
<dbReference type="GeneID" id="39982911"/>
<accession>A0A1X0P621</accession>
<dbReference type="RefSeq" id="XP_028885946.1">
    <property type="nucleotide sequence ID" value="XM_029023131.1"/>
</dbReference>
<sequence>GDRHESLLGLPGEGTEEAYGLLRPALFVQKGSRSGLPPSIKAGKHPDSGAPLPERRFILGAKFTGPIDRKKGAMSGYYTPTRDPKEAVIGLYKPVDEVNWPPYTGANTSTYRKRKGRQDRPPATTTTTTTTTTAAPRQQQQQQQTKK</sequence>
<protein>
    <submittedName>
        <fullName evidence="2">Uncharacterized protein</fullName>
    </submittedName>
</protein>
<gene>
    <name evidence="2" type="ORF">TM35_000054760</name>
</gene>
<comment type="caution">
    <text evidence="2">The sequence shown here is derived from an EMBL/GenBank/DDBJ whole genome shotgun (WGS) entry which is preliminary data.</text>
</comment>